<evidence type="ECO:0000313" key="4">
    <source>
        <dbReference type="Proteomes" id="UP000228552"/>
    </source>
</evidence>
<dbReference type="SUPFAM" id="SSF53850">
    <property type="entry name" value="Periplasmic binding protein-like II"/>
    <property type="match status" value="1"/>
</dbReference>
<dbReference type="RefSeq" id="WP_099988140.1">
    <property type="nucleotide sequence ID" value="NZ_CP024700.1"/>
</dbReference>
<dbReference type="SMART" id="SM00062">
    <property type="entry name" value="PBPb"/>
    <property type="match status" value="1"/>
</dbReference>
<feature type="domain" description="Solute-binding protein family 3/N-terminal" evidence="2">
    <location>
        <begin position="45"/>
        <end position="268"/>
    </location>
</feature>
<protein>
    <submittedName>
        <fullName evidence="3">Nitrate ABC transporter substrate-binding protein</fullName>
    </submittedName>
</protein>
<proteinExistence type="inferred from homology"/>
<evidence type="ECO:0000259" key="2">
    <source>
        <dbReference type="SMART" id="SM00062"/>
    </source>
</evidence>
<dbReference type="InterPro" id="IPR015168">
    <property type="entry name" value="SsuA/THI5"/>
</dbReference>
<name>A0AAD0F238_9FUSO</name>
<dbReference type="AlphaFoldDB" id="A0AAD0F238"/>
<sequence>MEGKSRKIKILIGLIALIVLAFGPFKANDKKSNTNTNTAEVNLKKVIIGLPGISNQTLEATGIAVNKGYIAEELKKVGYEPEFIYFQQAGPAVNEALATNKIDIAMYGDFPITILKSNGGDVKVFAVDNSRFMYGVLVQNDDSIKTIKDLEGKKVLYRKGTVEQKFFKEILKKYNLDEDKFVSVNAGGADGQSIFSAKEAEAIFTFYYTALYMESKGLGKVIDSTLDKPEVGTQSLAVGRTKFLEENPDAAVAIIRALERAKDFAKENPEEVFNIYSQRGIPAEVYKKAYSADLTFSNFDPAITDDTKEKMQKLIDFLYDNQIVKNKISVDDIITTEYYDKYKSSK</sequence>
<gene>
    <name evidence="3" type="ORF">CTM74_11035</name>
</gene>
<dbReference type="EMBL" id="CP024700">
    <property type="protein sequence ID" value="ATV62315.1"/>
    <property type="molecule type" value="Genomic_DNA"/>
</dbReference>
<dbReference type="PANTHER" id="PTHR30024">
    <property type="entry name" value="ALIPHATIC SULFONATES-BINDING PROTEIN-RELATED"/>
    <property type="match status" value="1"/>
</dbReference>
<reference evidence="3 4" key="1">
    <citation type="submission" date="2017-11" db="EMBL/GenBank/DDBJ databases">
        <title>Genome sequencing of Fusobacterium periodonticum KCOM 1263.</title>
        <authorList>
            <person name="Kook J.-K."/>
            <person name="Park S.-N."/>
            <person name="Lim Y.K."/>
        </authorList>
    </citation>
    <scope>NUCLEOTIDE SEQUENCE [LARGE SCALE GENOMIC DNA]</scope>
    <source>
        <strain evidence="3 4">KCOM 1263</strain>
    </source>
</reference>
<dbReference type="InterPro" id="IPR001638">
    <property type="entry name" value="Solute-binding_3/MltF_N"/>
</dbReference>
<dbReference type="Pfam" id="PF09084">
    <property type="entry name" value="NMT1"/>
    <property type="match status" value="1"/>
</dbReference>
<accession>A0AAD0F238</accession>
<dbReference type="Proteomes" id="UP000228552">
    <property type="component" value="Chromosome"/>
</dbReference>
<organism evidence="3 4">
    <name type="scientific">Fusobacterium pseudoperiodonticum</name>
    <dbReference type="NCBI Taxonomy" id="2663009"/>
    <lineage>
        <taxon>Bacteria</taxon>
        <taxon>Fusobacteriati</taxon>
        <taxon>Fusobacteriota</taxon>
        <taxon>Fusobacteriia</taxon>
        <taxon>Fusobacteriales</taxon>
        <taxon>Fusobacteriaceae</taxon>
        <taxon>Fusobacterium</taxon>
    </lineage>
</organism>
<evidence type="ECO:0000313" key="3">
    <source>
        <dbReference type="EMBL" id="ATV62315.1"/>
    </source>
</evidence>
<comment type="similarity">
    <text evidence="1">Belongs to the bacterial solute-binding protein SsuA/TauA family.</text>
</comment>
<dbReference type="Gene3D" id="3.40.190.10">
    <property type="entry name" value="Periplasmic binding protein-like II"/>
    <property type="match status" value="2"/>
</dbReference>
<evidence type="ECO:0000256" key="1">
    <source>
        <dbReference type="ARBA" id="ARBA00010742"/>
    </source>
</evidence>
<keyword evidence="4" id="KW-1185">Reference proteome</keyword>